<evidence type="ECO:0000256" key="6">
    <source>
        <dbReference type="ARBA" id="ARBA00024687"/>
    </source>
</evidence>
<dbReference type="PANTHER" id="PTHR13402:SF6">
    <property type="entry name" value="SECRETORY 16, ISOFORM I"/>
    <property type="match status" value="1"/>
</dbReference>
<evidence type="ECO:0000256" key="8">
    <source>
        <dbReference type="SAM" id="MobiDB-lite"/>
    </source>
</evidence>
<dbReference type="Gene3D" id="6.20.50.30">
    <property type="match status" value="1"/>
</dbReference>
<keyword evidence="3 7" id="KW-0813">Transport</keyword>
<evidence type="ECO:0000259" key="10">
    <source>
        <dbReference type="Pfam" id="PF12932"/>
    </source>
</evidence>
<keyword evidence="7" id="KW-0653">Protein transport</keyword>
<feature type="compositionally biased region" description="Polar residues" evidence="8">
    <location>
        <begin position="1722"/>
        <end position="1733"/>
    </location>
</feature>
<feature type="region of interest" description="Disordered" evidence="8">
    <location>
        <begin position="176"/>
        <end position="304"/>
    </location>
</feature>
<feature type="compositionally biased region" description="Basic and acidic residues" evidence="8">
    <location>
        <begin position="2069"/>
        <end position="2100"/>
    </location>
</feature>
<feature type="region of interest" description="Disordered" evidence="8">
    <location>
        <begin position="396"/>
        <end position="424"/>
    </location>
</feature>
<dbReference type="Gene3D" id="1.20.58.940">
    <property type="match status" value="1"/>
</dbReference>
<evidence type="ECO:0000313" key="12">
    <source>
        <dbReference type="Proteomes" id="UP000002037"/>
    </source>
</evidence>
<feature type="compositionally biased region" description="Acidic residues" evidence="8">
    <location>
        <begin position="2024"/>
        <end position="2039"/>
    </location>
</feature>
<feature type="compositionally biased region" description="Polar residues" evidence="8">
    <location>
        <begin position="585"/>
        <end position="594"/>
    </location>
</feature>
<feature type="compositionally biased region" description="Basic and acidic residues" evidence="8">
    <location>
        <begin position="1895"/>
        <end position="1905"/>
    </location>
</feature>
<name>C5MHK0_CANTT</name>
<keyword evidence="7" id="KW-0472">Membrane</keyword>
<dbReference type="GeneID" id="8300688"/>
<dbReference type="OrthoDB" id="8918678at2759"/>
<dbReference type="Pfam" id="PF12932">
    <property type="entry name" value="Sec16"/>
    <property type="match status" value="1"/>
</dbReference>
<dbReference type="EMBL" id="GG692402">
    <property type="protein sequence ID" value="EER31102.1"/>
    <property type="molecule type" value="Genomic_DNA"/>
</dbReference>
<evidence type="ECO:0000256" key="7">
    <source>
        <dbReference type="RuleBase" id="RU364101"/>
    </source>
</evidence>
<evidence type="ECO:0000313" key="11">
    <source>
        <dbReference type="EMBL" id="EER31102.1"/>
    </source>
</evidence>
<evidence type="ECO:0000256" key="3">
    <source>
        <dbReference type="ARBA" id="ARBA00022448"/>
    </source>
</evidence>
<feature type="region of interest" description="Disordered" evidence="8">
    <location>
        <begin position="492"/>
        <end position="629"/>
    </location>
</feature>
<dbReference type="GO" id="GO:0015031">
    <property type="term" value="P:protein transport"/>
    <property type="evidence" value="ECO:0007669"/>
    <property type="project" value="UniProtKB-KW"/>
</dbReference>
<reference evidence="11 12" key="1">
    <citation type="journal article" date="2009" name="Nature">
        <title>Evolution of pathogenicity and sexual reproduction in eight Candida genomes.</title>
        <authorList>
            <person name="Butler G."/>
            <person name="Rasmussen M.D."/>
            <person name="Lin M.F."/>
            <person name="Santos M.A."/>
            <person name="Sakthikumar S."/>
            <person name="Munro C.A."/>
            <person name="Rheinbay E."/>
            <person name="Grabherr M."/>
            <person name="Forche A."/>
            <person name="Reedy J.L."/>
            <person name="Agrafioti I."/>
            <person name="Arnaud M.B."/>
            <person name="Bates S."/>
            <person name="Brown A.J."/>
            <person name="Brunke S."/>
            <person name="Costanzo M.C."/>
            <person name="Fitzpatrick D.A."/>
            <person name="de Groot P.W."/>
            <person name="Harris D."/>
            <person name="Hoyer L.L."/>
            <person name="Hube B."/>
            <person name="Klis F.M."/>
            <person name="Kodira C."/>
            <person name="Lennard N."/>
            <person name="Logue M.E."/>
            <person name="Martin R."/>
            <person name="Neiman A.M."/>
            <person name="Nikolaou E."/>
            <person name="Quail M.A."/>
            <person name="Quinn J."/>
            <person name="Santos M.C."/>
            <person name="Schmitzberger F.F."/>
            <person name="Sherlock G."/>
            <person name="Shah P."/>
            <person name="Silverstein K.A."/>
            <person name="Skrzypek M.S."/>
            <person name="Soll D."/>
            <person name="Staggs R."/>
            <person name="Stansfield I."/>
            <person name="Stumpf M.P."/>
            <person name="Sudbery P.E."/>
            <person name="Srikantha T."/>
            <person name="Zeng Q."/>
            <person name="Berman J."/>
            <person name="Berriman M."/>
            <person name="Heitman J."/>
            <person name="Gow N.A."/>
            <person name="Lorenz M.C."/>
            <person name="Birren B.W."/>
            <person name="Kellis M."/>
            <person name="Cuomo C.A."/>
        </authorList>
    </citation>
    <scope>NUCLEOTIDE SEQUENCE [LARGE SCALE GENOMIC DNA]</scope>
    <source>
        <strain evidence="12">ATCC MYA-3404 / T1</strain>
    </source>
</reference>
<feature type="compositionally biased region" description="Polar residues" evidence="8">
    <location>
        <begin position="1925"/>
        <end position="1938"/>
    </location>
</feature>
<feature type="region of interest" description="Disordered" evidence="8">
    <location>
        <begin position="1"/>
        <end position="47"/>
    </location>
</feature>
<protein>
    <recommendedName>
        <fullName evidence="7">Protein transport protein sec16</fullName>
    </recommendedName>
</protein>
<feature type="region of interest" description="Disordered" evidence="8">
    <location>
        <begin position="1465"/>
        <end position="1503"/>
    </location>
</feature>
<feature type="region of interest" description="Disordered" evidence="8">
    <location>
        <begin position="2012"/>
        <end position="2265"/>
    </location>
</feature>
<keyword evidence="4 7" id="KW-0256">Endoplasmic reticulum</keyword>
<feature type="compositionally biased region" description="Low complexity" evidence="8">
    <location>
        <begin position="18"/>
        <end position="29"/>
    </location>
</feature>
<keyword evidence="5 7" id="KW-0931">ER-Golgi transport</keyword>
<dbReference type="RefSeq" id="XP_002551256.1">
    <property type="nucleotide sequence ID" value="XM_002551210.1"/>
</dbReference>
<accession>C5MHK0</accession>
<dbReference type="STRING" id="294747.C5MHK0"/>
<comment type="similarity">
    <text evidence="2 7">Belongs to the SEC16 family.</text>
</comment>
<dbReference type="Proteomes" id="UP000002037">
    <property type="component" value="Unassembled WGS sequence"/>
</dbReference>
<feature type="compositionally biased region" description="Polar residues" evidence="8">
    <location>
        <begin position="31"/>
        <end position="43"/>
    </location>
</feature>
<feature type="region of interest" description="Disordered" evidence="8">
    <location>
        <begin position="316"/>
        <end position="362"/>
    </location>
</feature>
<feature type="compositionally biased region" description="Polar residues" evidence="8">
    <location>
        <begin position="1846"/>
        <end position="1859"/>
    </location>
</feature>
<feature type="region of interest" description="Disordered" evidence="8">
    <location>
        <begin position="1352"/>
        <end position="1375"/>
    </location>
</feature>
<proteinExistence type="inferred from homology"/>
<feature type="compositionally biased region" description="Low complexity" evidence="8">
    <location>
        <begin position="1645"/>
        <end position="1657"/>
    </location>
</feature>
<feature type="compositionally biased region" description="Low complexity" evidence="8">
    <location>
        <begin position="492"/>
        <end position="504"/>
    </location>
</feature>
<feature type="compositionally biased region" description="Low complexity" evidence="8">
    <location>
        <begin position="2240"/>
        <end position="2251"/>
    </location>
</feature>
<comment type="function">
    <text evidence="6 7">Involved in the initiation of assembly of the COPII coat required for the formation of transport vesicles from the endoplasmic reticulum (ER) and the selection of cargo molecules. Also involved in autophagy.</text>
</comment>
<feature type="compositionally biased region" description="Low complexity" evidence="8">
    <location>
        <begin position="1810"/>
        <end position="1822"/>
    </location>
</feature>
<feature type="domain" description="Sec16 Sec23-binding" evidence="9">
    <location>
        <begin position="1090"/>
        <end position="1351"/>
    </location>
</feature>
<feature type="compositionally biased region" description="Pro residues" evidence="8">
    <location>
        <begin position="1780"/>
        <end position="1795"/>
    </location>
</feature>
<evidence type="ECO:0000256" key="2">
    <source>
        <dbReference type="ARBA" id="ARBA00005927"/>
    </source>
</evidence>
<evidence type="ECO:0000256" key="5">
    <source>
        <dbReference type="ARBA" id="ARBA00022892"/>
    </source>
</evidence>
<feature type="region of interest" description="Disordered" evidence="8">
    <location>
        <begin position="118"/>
        <end position="137"/>
    </location>
</feature>
<dbReference type="GO" id="GO:0070973">
    <property type="term" value="P:protein localization to endoplasmic reticulum exit site"/>
    <property type="evidence" value="ECO:0007669"/>
    <property type="project" value="TreeGrafter"/>
</dbReference>
<feature type="compositionally biased region" description="Acidic residues" evidence="8">
    <location>
        <begin position="348"/>
        <end position="359"/>
    </location>
</feature>
<evidence type="ECO:0000256" key="4">
    <source>
        <dbReference type="ARBA" id="ARBA00022824"/>
    </source>
</evidence>
<dbReference type="GO" id="GO:0005789">
    <property type="term" value="C:endoplasmic reticulum membrane"/>
    <property type="evidence" value="ECO:0007669"/>
    <property type="project" value="UniProtKB-SubCell"/>
</dbReference>
<dbReference type="HOGENOM" id="CLU_232483_0_0_1"/>
<feature type="compositionally biased region" description="Basic and acidic residues" evidence="8">
    <location>
        <begin position="259"/>
        <end position="271"/>
    </location>
</feature>
<feature type="compositionally biased region" description="Low complexity" evidence="8">
    <location>
        <begin position="1539"/>
        <end position="1554"/>
    </location>
</feature>
<feature type="compositionally biased region" description="Polar residues" evidence="8">
    <location>
        <begin position="860"/>
        <end position="874"/>
    </location>
</feature>
<dbReference type="PANTHER" id="PTHR13402">
    <property type="entry name" value="RGPR-RELATED"/>
    <property type="match status" value="1"/>
</dbReference>
<dbReference type="KEGG" id="ctp:CTRG_05554"/>
<feature type="domain" description="Sec16 central conserved" evidence="10">
    <location>
        <begin position="955"/>
        <end position="1020"/>
    </location>
</feature>
<feature type="compositionally biased region" description="Low complexity" evidence="8">
    <location>
        <begin position="2190"/>
        <end position="2202"/>
    </location>
</feature>
<feature type="region of interest" description="Disordered" evidence="8">
    <location>
        <begin position="1516"/>
        <end position="1662"/>
    </location>
</feature>
<dbReference type="InterPro" id="IPR024298">
    <property type="entry name" value="Sec16_Sec23-bd"/>
</dbReference>
<feature type="compositionally biased region" description="Basic and acidic residues" evidence="8">
    <location>
        <begin position="2137"/>
        <end position="2152"/>
    </location>
</feature>
<feature type="compositionally biased region" description="Low complexity" evidence="8">
    <location>
        <begin position="665"/>
        <end position="692"/>
    </location>
</feature>
<keyword evidence="12" id="KW-1185">Reference proteome</keyword>
<evidence type="ECO:0000259" key="9">
    <source>
        <dbReference type="Pfam" id="PF12931"/>
    </source>
</evidence>
<dbReference type="VEuPathDB" id="FungiDB:CTRG_05554"/>
<dbReference type="GO" id="GO:0070971">
    <property type="term" value="C:endoplasmic reticulum exit site"/>
    <property type="evidence" value="ECO:0007669"/>
    <property type="project" value="UniProtKB-ARBA"/>
</dbReference>
<dbReference type="GO" id="GO:0012507">
    <property type="term" value="C:ER to Golgi transport vesicle membrane"/>
    <property type="evidence" value="ECO:0007669"/>
    <property type="project" value="TreeGrafter"/>
</dbReference>
<feature type="compositionally biased region" description="Polar residues" evidence="8">
    <location>
        <begin position="212"/>
        <end position="221"/>
    </location>
</feature>
<feature type="compositionally biased region" description="Polar residues" evidence="8">
    <location>
        <begin position="560"/>
        <end position="577"/>
    </location>
</feature>
<keyword evidence="7" id="KW-0072">Autophagy</keyword>
<feature type="compositionally biased region" description="Basic and acidic residues" evidence="8">
    <location>
        <begin position="2050"/>
        <end position="2062"/>
    </location>
</feature>
<feature type="compositionally biased region" description="Polar residues" evidence="8">
    <location>
        <begin position="1354"/>
        <end position="1365"/>
    </location>
</feature>
<sequence length="2265" mass="248137">MSEENDLNSQPQVIDQLFNDNDNADDFFNTIHHQQPPQVDETSQQIQQDEYQIEESIPQDQNNDDLFGNDQLNDDADDFFNNQINMNQSINQDISPLDRITDVTRIDHIEEVGQNLDEHHHSQIQEPIPSVDENPVQSKPEYQADLTTSQEQHFISTEQDIPVDTPIESISQVPIESTPEQPIEPIAQSATSPVAQQSIESPKVDLTHESPMAQSTQNPIVQESEEVQEVPDSNRVESQSSKLDDLFAVDDDDEDGFLEELKASQVEKSHEQQQQQQVVQEEDQQVEESGERANVEQSSGGDEKVEFLEEIQRAREEAPVVQEQAESPIVQVPIVDEPTTKEPAVEEPVVEEPVVEEPVVENPVVEEPVVEEPVVENPVVEEPVVEEPVVENPVVEEPVVENPVEKSVEQLNPEIPSKEQPKSNLFADDKVDFFSELKPVTPPQEQEPDPLDKLASLDLDDDLLLDEEFLDEEFLNEPVSELPQLQVPQLQVPQQNLQPQPQVEPRMRKKSYVPVGPMKSPIYTPPSASAKLAQSNDFVKNLEQSKKKHDAYDFPDELMVNTTRPSLRHNASTSSASVRYGPPSGHQSASSISPSGPLAPPSANVSGELKTISSAPHAPSTENAPKKSFFVEFPDEDIPKARRPVRAAPVKAVNQIHSPKVLNQQLQQLQQVPPSVPPKTTKTPPVNPYKPKSGTSPILQQHVPIIHQSGIAAPPSAIGSSTYAPPQQPPVAGSAPPPPPPAAAVPQAYSFPQQPQQQQQQHPVAAPPQQQLPAAPPQPPQQQYAPQPNNAYAPAPPPTQTQQPISPVNVYAQPPTSLQPLSHASQSPVLRNRQPSINTNVGKAPSQNSPYVPNAGPYAPSNQHNRTHSRTNSLVGGKGKEVNPYVPALQTVVSSEHTPQQTISPTGMIPPPARTRGFSNAKSTGGNIYKAAPKVVNPEQLNFRQFPIFSSSVGTKCVTVIPNAMYNNQVPNIVVQPISNILKDKEIYAEFPGPLIKGKSKKKDIEKWLELSSNYLRNSSKFDELLLNDILLHLIKNDGDVHNKEFLRDACKLLNPNINFEASEVISNFTGIVGATNAHKLDNSGINTVFSLIQTGNLSKACEYCISRGDWALALIVSGPDNFARVAAEYARNTFPFVKTNNKVMHIMPIILKVFAGNVSSIIEDLKAVPTEGEYANLHWREIIASVAISGTLKAGEFLVEFGRFLQSHGNLIGSELSFIMAGLPFNNTNFMVLISGHNSMYTEVYEYAISLGKPLFFPHLLAAKLKHASTLADYGLINESQRYIDYINSSIKSLGNKSPFITPSLVHEFQNLIMRLTEAGSGDQGNWFSGTISKVNLDKIWGQIDKFIVGGEDSQQSGNPQSKSGKVDNGAFRNFSPSISRTASSINLPSVNNTPAAAIRGPILERKPTTGSMVPPQLAPPQLIARGSTNSVNKYSPGVANIDKYAPSPKQSSAFLQDHVNTSGLAYNQSPMPPYLPSNSQVGESPSTQRYDPPGAGNNKIYGYQIGAQNSTSSVASIGNINNNMHSSHQYHHHHHNNNNNNNQQPPSGSGNQYTPGHKKQFSGSSIVSGEGLGIDFSKNGDDKEVNQPQQEIPPPISSGAIVQPNGSPILQKKAFPPPPPPLGQQQQQQEDSRKSSTISNFVPSSRPSISSRRSYAPPPVAVQPNELVSLIPSVEQEIPDILEPVEDHAQLDDEIPGPPPPSSEPIIDVPIQEEQKQDVIQESMSAPQESAFNEEEQRRPSDVPPQSVSAPPQQPIHEVERHEEPEVEDEQTDNAEVPAPPPPPPVVSGPPPRRASKLSSRPNPYAPGGSSSSIGSGPKSNSKRNKYGPPPGVKNDPPAELTPDMNQFGGNLDSVSMFSYGGYSEPAPVPAIATEGKDMKQEDEVNPELNVVESKKHDKRTSNVDDSYDEGEDEYPRYDAMKTVTNDSSTPLILNQGNITPNISMLSTPKNSTQFQAQHHTIEGFPIPGSPDDTTRPNSIMGNSRGGIHKGFFSSRLSESQSVLYQQYAVADDTVGDYIPTVEEEDEDEEDYEEGEDSYSRRQIQQQKEAEERERKRQQEKEEEEEERRKKQEAEEEAKRKKQEEDEAKRKKQQEQGKRTSLFSIFGSGKKQSGTGEGEKQVYKAHLGQKNTFVYDEKLKRWVDKSKPLEEQLAASAPPPPPPKMSKKPTPTSNSAAPPLPPMGSGGAAPPLTSSSSPSIGGPPLPRKNNNSVKPKKSLANAGLDDLLSLTEDGNLQSGSNSRASGAGNRRNKRRGYVNVMEK</sequence>
<feature type="compositionally biased region" description="Polar residues" evidence="8">
    <location>
        <begin position="814"/>
        <end position="851"/>
    </location>
</feature>
<dbReference type="GO" id="GO:0016192">
    <property type="term" value="P:vesicle-mediated transport"/>
    <property type="evidence" value="ECO:0007669"/>
    <property type="project" value="UniProtKB-KW"/>
</dbReference>
<dbReference type="Pfam" id="PF12931">
    <property type="entry name" value="TPR_Sec16"/>
    <property type="match status" value="1"/>
</dbReference>
<comment type="subcellular location">
    <subcellularLocation>
        <location evidence="1">Endoplasmic reticulum membrane</location>
        <topology evidence="1">Peripheral membrane protein</topology>
        <orientation evidence="1">Cytoplasmic side</orientation>
    </subcellularLocation>
</comment>
<feature type="compositionally biased region" description="Low complexity" evidence="8">
    <location>
        <begin position="744"/>
        <end position="773"/>
    </location>
</feature>
<gene>
    <name evidence="11" type="ORF">CTRG_05554</name>
</gene>
<feature type="compositionally biased region" description="Polar residues" evidence="8">
    <location>
        <begin position="188"/>
        <end position="200"/>
    </location>
</feature>
<dbReference type="InterPro" id="IPR024340">
    <property type="entry name" value="Sec16_CCD"/>
</dbReference>
<evidence type="ECO:0000256" key="1">
    <source>
        <dbReference type="ARBA" id="ARBA00004397"/>
    </source>
</evidence>
<organism evidence="11 12">
    <name type="scientific">Candida tropicalis (strain ATCC MYA-3404 / T1)</name>
    <name type="common">Yeast</name>
    <dbReference type="NCBI Taxonomy" id="294747"/>
    <lineage>
        <taxon>Eukaryota</taxon>
        <taxon>Fungi</taxon>
        <taxon>Dikarya</taxon>
        <taxon>Ascomycota</taxon>
        <taxon>Saccharomycotina</taxon>
        <taxon>Pichiomycetes</taxon>
        <taxon>Debaryomycetaceae</taxon>
        <taxon>Candida/Lodderomyces clade</taxon>
        <taxon>Candida</taxon>
    </lineage>
</organism>
<dbReference type="GO" id="GO:0006914">
    <property type="term" value="P:autophagy"/>
    <property type="evidence" value="ECO:0007669"/>
    <property type="project" value="UniProtKB-KW"/>
</dbReference>
<dbReference type="GO" id="GO:0007030">
    <property type="term" value="P:Golgi organization"/>
    <property type="evidence" value="ECO:0007669"/>
    <property type="project" value="TreeGrafter"/>
</dbReference>
<feature type="region of interest" description="Disordered" evidence="8">
    <location>
        <begin position="1680"/>
        <end position="1938"/>
    </location>
</feature>
<dbReference type="CDD" id="cd09233">
    <property type="entry name" value="ACE1-Sec16-like"/>
    <property type="match status" value="1"/>
</dbReference>
<dbReference type="eggNOG" id="KOG1913">
    <property type="taxonomic scope" value="Eukaryota"/>
</dbReference>
<feature type="region of interest" description="Disordered" evidence="8">
    <location>
        <begin position="1964"/>
        <end position="1989"/>
    </location>
</feature>
<feature type="compositionally biased region" description="Polar residues" evidence="8">
    <location>
        <begin position="1478"/>
        <end position="1491"/>
    </location>
</feature>
<feature type="region of interest" description="Disordered" evidence="8">
    <location>
        <begin position="434"/>
        <end position="453"/>
    </location>
</feature>
<feature type="region of interest" description="Disordered" evidence="8">
    <location>
        <begin position="665"/>
        <end position="881"/>
    </location>
</feature>
<feature type="compositionally biased region" description="Low complexity" evidence="8">
    <location>
        <begin position="781"/>
        <end position="793"/>
    </location>
</feature>
<feature type="compositionally biased region" description="Acidic residues" evidence="8">
    <location>
        <begin position="247"/>
        <end position="258"/>
    </location>
</feature>